<dbReference type="EMBL" id="QXFU01000963">
    <property type="protein sequence ID" value="KAE9014858.1"/>
    <property type="molecule type" value="Genomic_DNA"/>
</dbReference>
<dbReference type="AlphaFoldDB" id="A0A6A3L9T8"/>
<evidence type="ECO:0000313" key="2">
    <source>
        <dbReference type="EMBL" id="KAE9332319.1"/>
    </source>
</evidence>
<comment type="caution">
    <text evidence="1">The sequence shown here is derived from an EMBL/GenBank/DDBJ whole genome shotgun (WGS) entry which is preliminary data.</text>
</comment>
<protein>
    <submittedName>
        <fullName evidence="1">Uncharacterized protein</fullName>
    </submittedName>
</protein>
<keyword evidence="3" id="KW-1185">Reference proteome</keyword>
<organism evidence="1 4">
    <name type="scientific">Phytophthora rubi</name>
    <dbReference type="NCBI Taxonomy" id="129364"/>
    <lineage>
        <taxon>Eukaryota</taxon>
        <taxon>Sar</taxon>
        <taxon>Stramenopiles</taxon>
        <taxon>Oomycota</taxon>
        <taxon>Peronosporomycetes</taxon>
        <taxon>Peronosporales</taxon>
        <taxon>Peronosporaceae</taxon>
        <taxon>Phytophthora</taxon>
    </lineage>
</organism>
<evidence type="ECO:0000313" key="3">
    <source>
        <dbReference type="Proteomes" id="UP000434957"/>
    </source>
</evidence>
<dbReference type="Proteomes" id="UP000435112">
    <property type="component" value="Unassembled WGS sequence"/>
</dbReference>
<dbReference type="EMBL" id="QXFT01000971">
    <property type="protein sequence ID" value="KAE9332319.1"/>
    <property type="molecule type" value="Genomic_DNA"/>
</dbReference>
<proteinExistence type="predicted"/>
<dbReference type="Proteomes" id="UP000434957">
    <property type="component" value="Unassembled WGS sequence"/>
</dbReference>
<reference evidence="1 4" key="1">
    <citation type="submission" date="2018-09" db="EMBL/GenBank/DDBJ databases">
        <title>Genomic investigation of the strawberry pathogen Phytophthora fragariae indicates pathogenicity is determined by transcriptional variation in three key races.</title>
        <authorList>
            <person name="Adams T.M."/>
            <person name="Armitage A.D."/>
            <person name="Sobczyk M.K."/>
            <person name="Bates H.J."/>
            <person name="Dunwell J.M."/>
            <person name="Nellist C.F."/>
            <person name="Harrison R.J."/>
        </authorList>
    </citation>
    <scope>NUCLEOTIDE SEQUENCE [LARGE SCALE GENOMIC DNA]</scope>
    <source>
        <strain evidence="1 4">SCRP324</strain>
        <strain evidence="2 3">SCRP333</strain>
    </source>
</reference>
<gene>
    <name evidence="1" type="ORF">PR002_g14101</name>
    <name evidence="2" type="ORF">PR003_g14572</name>
</gene>
<name>A0A6A3L9T8_9STRA</name>
<sequence length="74" mass="8227">MEGYLPGLCGIKYVADKKSGHDVVCFIKDFSAPLAKDQALNHQLQALTTKKLELTLFQGQQNIGIPQVSLIFHR</sequence>
<accession>A0A6A3L9T8</accession>
<evidence type="ECO:0000313" key="1">
    <source>
        <dbReference type="EMBL" id="KAE9014858.1"/>
    </source>
</evidence>
<evidence type="ECO:0000313" key="4">
    <source>
        <dbReference type="Proteomes" id="UP000435112"/>
    </source>
</evidence>
<dbReference type="OrthoDB" id="10311612at2759"/>